<dbReference type="EMBL" id="RKHL01000002">
    <property type="protein sequence ID" value="ROR76075.1"/>
    <property type="molecule type" value="Genomic_DNA"/>
</dbReference>
<accession>A0A3N2BLD5</accession>
<reference evidence="1 2" key="1">
    <citation type="submission" date="2018-11" db="EMBL/GenBank/DDBJ databases">
        <title>Sequencing the genomes of 1000 actinobacteria strains.</title>
        <authorList>
            <person name="Klenk H.-P."/>
        </authorList>
    </citation>
    <scope>NUCLEOTIDE SEQUENCE [LARGE SCALE GENOMIC DNA]</scope>
    <source>
        <strain evidence="1 2">DSM 14012</strain>
    </source>
</reference>
<evidence type="ECO:0000313" key="2">
    <source>
        <dbReference type="Proteomes" id="UP000266915"/>
    </source>
</evidence>
<keyword evidence="2" id="KW-1185">Reference proteome</keyword>
<sequence>MPTSTTTTAPCNGAAAPRALVPGIYRGGSAAEFGLWRLRADGVWLFCVPVAGAVWKRAGDQDPGDSLILLVDETRI</sequence>
<gene>
    <name evidence="1" type="ORF">EDD42_4028</name>
</gene>
<dbReference type="RefSeq" id="WP_085514143.1">
    <property type="nucleotide sequence ID" value="NZ_FXAP01000007.1"/>
</dbReference>
<comment type="caution">
    <text evidence="1">The sequence shown here is derived from an EMBL/GenBank/DDBJ whole genome shotgun (WGS) entry which is preliminary data.</text>
</comment>
<dbReference type="AlphaFoldDB" id="A0A3N2BLD5"/>
<protein>
    <submittedName>
        <fullName evidence="1">Uncharacterized protein</fullName>
    </submittedName>
</protein>
<dbReference type="Proteomes" id="UP000266915">
    <property type="component" value="Unassembled WGS sequence"/>
</dbReference>
<name>A0A3N2BLD5_9MICO</name>
<proteinExistence type="predicted"/>
<organism evidence="1 2">
    <name type="scientific">Plantibacter flavus</name>
    <dbReference type="NCBI Taxonomy" id="150123"/>
    <lineage>
        <taxon>Bacteria</taxon>
        <taxon>Bacillati</taxon>
        <taxon>Actinomycetota</taxon>
        <taxon>Actinomycetes</taxon>
        <taxon>Micrococcales</taxon>
        <taxon>Microbacteriaceae</taxon>
        <taxon>Plantibacter</taxon>
    </lineage>
</organism>
<evidence type="ECO:0000313" key="1">
    <source>
        <dbReference type="EMBL" id="ROR76075.1"/>
    </source>
</evidence>